<protein>
    <recommendedName>
        <fullName evidence="1">DUF397 domain-containing protein</fullName>
    </recommendedName>
</protein>
<dbReference type="AlphaFoldDB" id="A0A7W9QB35"/>
<accession>A0A7W9QB35</accession>
<dbReference type="Pfam" id="PF04149">
    <property type="entry name" value="DUF397"/>
    <property type="match status" value="1"/>
</dbReference>
<gene>
    <name evidence="2" type="ORF">FHS42_003791</name>
</gene>
<sequence length="66" mass="6775">MPPLQWRKSSFSAGDAPNCVEIATGSTGSPHLRESAVPGMVITTTRPALQALLRVLKAGRSDGGAG</sequence>
<dbReference type="Proteomes" id="UP000588098">
    <property type="component" value="Unassembled WGS sequence"/>
</dbReference>
<name>A0A7W9QB35_9ACTN</name>
<dbReference type="InterPro" id="IPR007278">
    <property type="entry name" value="DUF397"/>
</dbReference>
<proteinExistence type="predicted"/>
<evidence type="ECO:0000313" key="3">
    <source>
        <dbReference type="Proteomes" id="UP000588098"/>
    </source>
</evidence>
<keyword evidence="3" id="KW-1185">Reference proteome</keyword>
<evidence type="ECO:0000259" key="1">
    <source>
        <dbReference type="Pfam" id="PF04149"/>
    </source>
</evidence>
<reference evidence="2 3" key="1">
    <citation type="submission" date="2020-08" db="EMBL/GenBank/DDBJ databases">
        <title>Genomic Encyclopedia of Type Strains, Phase III (KMG-III): the genomes of soil and plant-associated and newly described type strains.</title>
        <authorList>
            <person name="Whitman W."/>
        </authorList>
    </citation>
    <scope>NUCLEOTIDE SEQUENCE [LARGE SCALE GENOMIC DNA]</scope>
    <source>
        <strain evidence="2 3">CECT 8305</strain>
    </source>
</reference>
<dbReference type="EMBL" id="JACHJL010000009">
    <property type="protein sequence ID" value="MBB5936714.1"/>
    <property type="molecule type" value="Genomic_DNA"/>
</dbReference>
<dbReference type="RefSeq" id="WP_184573292.1">
    <property type="nucleotide sequence ID" value="NZ_JACHJL010000009.1"/>
</dbReference>
<evidence type="ECO:0000313" key="2">
    <source>
        <dbReference type="EMBL" id="MBB5936714.1"/>
    </source>
</evidence>
<feature type="domain" description="DUF397" evidence="1">
    <location>
        <begin position="4"/>
        <end position="57"/>
    </location>
</feature>
<comment type="caution">
    <text evidence="2">The sequence shown here is derived from an EMBL/GenBank/DDBJ whole genome shotgun (WGS) entry which is preliminary data.</text>
</comment>
<organism evidence="2 3">
    <name type="scientific">Streptomyces zagrosensis</name>
    <dbReference type="NCBI Taxonomy" id="1042984"/>
    <lineage>
        <taxon>Bacteria</taxon>
        <taxon>Bacillati</taxon>
        <taxon>Actinomycetota</taxon>
        <taxon>Actinomycetes</taxon>
        <taxon>Kitasatosporales</taxon>
        <taxon>Streptomycetaceae</taxon>
        <taxon>Streptomyces</taxon>
    </lineage>
</organism>